<dbReference type="Proteomes" id="UP000286134">
    <property type="component" value="Unassembled WGS sequence"/>
</dbReference>
<dbReference type="EMBL" id="MCFK01005026">
    <property type="protein sequence ID" value="RKF60533.1"/>
    <property type="molecule type" value="Genomic_DNA"/>
</dbReference>
<comment type="caution">
    <text evidence="1">The sequence shown here is derived from an EMBL/GenBank/DDBJ whole genome shotgun (WGS) entry which is preliminary data.</text>
</comment>
<evidence type="ECO:0000313" key="1">
    <source>
        <dbReference type="EMBL" id="RKF60533.1"/>
    </source>
</evidence>
<organism evidence="1 2">
    <name type="scientific">Erysiphe neolycopersici</name>
    <dbReference type="NCBI Taxonomy" id="212602"/>
    <lineage>
        <taxon>Eukaryota</taxon>
        <taxon>Fungi</taxon>
        <taxon>Dikarya</taxon>
        <taxon>Ascomycota</taxon>
        <taxon>Pezizomycotina</taxon>
        <taxon>Leotiomycetes</taxon>
        <taxon>Erysiphales</taxon>
        <taxon>Erysiphaceae</taxon>
        <taxon>Erysiphe</taxon>
    </lineage>
</organism>
<reference evidence="1 2" key="1">
    <citation type="journal article" date="2018" name="BMC Genomics">
        <title>Comparative genome analyses reveal sequence features reflecting distinct modes of host-adaptation between dicot and monocot powdery mildew.</title>
        <authorList>
            <person name="Wu Y."/>
            <person name="Ma X."/>
            <person name="Pan Z."/>
            <person name="Kale S.D."/>
            <person name="Song Y."/>
            <person name="King H."/>
            <person name="Zhang Q."/>
            <person name="Presley C."/>
            <person name="Deng X."/>
            <person name="Wei C.I."/>
            <person name="Xiao S."/>
        </authorList>
    </citation>
    <scope>NUCLEOTIDE SEQUENCE [LARGE SCALE GENOMIC DNA]</scope>
    <source>
        <strain evidence="1">UMSG2</strain>
    </source>
</reference>
<dbReference type="AlphaFoldDB" id="A0A420HSY5"/>
<evidence type="ECO:0000313" key="2">
    <source>
        <dbReference type="Proteomes" id="UP000286134"/>
    </source>
</evidence>
<keyword evidence="2" id="KW-1185">Reference proteome</keyword>
<protein>
    <submittedName>
        <fullName evidence="1">Uncharacterized protein</fullName>
    </submittedName>
</protein>
<gene>
    <name evidence="1" type="ORF">OnM2_05734</name>
</gene>
<sequence>MGFLISIFYCRGQLLLAISYVHGSSLMTMFFLRLQVREEFNDQFIQLSCCGHSEKESQYPTTK</sequence>
<accession>A0A420HSY5</accession>
<proteinExistence type="predicted"/>
<name>A0A420HSY5_9PEZI</name>